<evidence type="ECO:0000256" key="1">
    <source>
        <dbReference type="SAM" id="MobiDB-lite"/>
    </source>
</evidence>
<feature type="region of interest" description="Disordered" evidence="1">
    <location>
        <begin position="1"/>
        <end position="107"/>
    </location>
</feature>
<sequence>METEKAIKREPPKKYVSPENSSVYNDAVSNYESRQPDDQPERQNESFNRMTQNVPSNLRDNKNVTIVDTKNTYKEQEHEYNSSTPLDSKLDKSNTNVPGINRLHNVSGNDTEVDIEKLENTDKMKNDREDNVKGNSNIIDIKTKKTLKEHQHEPLVAVSDLMSDVRSKRFTSKQSSNHYALCGLWDFAGQKEFYATHQAFLTNSAVYLVVADMADDILKQDVKQNFATFQTVGGKKISL</sequence>
<name>A0A8S3RSL6_MYTED</name>
<feature type="compositionally biased region" description="Basic and acidic residues" evidence="1">
    <location>
        <begin position="71"/>
        <end position="80"/>
    </location>
</feature>
<comment type="caution">
    <text evidence="2">The sequence shown here is derived from an EMBL/GenBank/DDBJ whole genome shotgun (WGS) entry which is preliminary data.</text>
</comment>
<reference evidence="2" key="1">
    <citation type="submission" date="2021-03" db="EMBL/GenBank/DDBJ databases">
        <authorList>
            <person name="Bekaert M."/>
        </authorList>
    </citation>
    <scope>NUCLEOTIDE SEQUENCE</scope>
</reference>
<feature type="compositionally biased region" description="Polar residues" evidence="1">
    <location>
        <begin position="93"/>
        <end position="107"/>
    </location>
</feature>
<dbReference type="AlphaFoldDB" id="A0A8S3RSL6"/>
<evidence type="ECO:0000313" key="2">
    <source>
        <dbReference type="EMBL" id="CAG2207852.1"/>
    </source>
</evidence>
<organism evidence="2 3">
    <name type="scientific">Mytilus edulis</name>
    <name type="common">Blue mussel</name>
    <dbReference type="NCBI Taxonomy" id="6550"/>
    <lineage>
        <taxon>Eukaryota</taxon>
        <taxon>Metazoa</taxon>
        <taxon>Spiralia</taxon>
        <taxon>Lophotrochozoa</taxon>
        <taxon>Mollusca</taxon>
        <taxon>Bivalvia</taxon>
        <taxon>Autobranchia</taxon>
        <taxon>Pteriomorphia</taxon>
        <taxon>Mytilida</taxon>
        <taxon>Mytiloidea</taxon>
        <taxon>Mytilidae</taxon>
        <taxon>Mytilinae</taxon>
        <taxon>Mytilus</taxon>
    </lineage>
</organism>
<gene>
    <name evidence="2" type="ORF">MEDL_22069</name>
</gene>
<protein>
    <submittedName>
        <fullName evidence="2">Uncharacterized protein</fullName>
    </submittedName>
</protein>
<accession>A0A8S3RSL6</accession>
<dbReference type="Pfam" id="PF08477">
    <property type="entry name" value="Roc"/>
    <property type="match status" value="1"/>
</dbReference>
<proteinExistence type="predicted"/>
<dbReference type="Proteomes" id="UP000683360">
    <property type="component" value="Unassembled WGS sequence"/>
</dbReference>
<dbReference type="InterPro" id="IPR027417">
    <property type="entry name" value="P-loop_NTPase"/>
</dbReference>
<keyword evidence="3" id="KW-1185">Reference proteome</keyword>
<dbReference type="Gene3D" id="3.40.50.300">
    <property type="entry name" value="P-loop containing nucleotide triphosphate hydrolases"/>
    <property type="match status" value="1"/>
</dbReference>
<dbReference type="SUPFAM" id="SSF52540">
    <property type="entry name" value="P-loop containing nucleoside triphosphate hydrolases"/>
    <property type="match status" value="1"/>
</dbReference>
<feature type="compositionally biased region" description="Polar residues" evidence="1">
    <location>
        <begin position="18"/>
        <end position="33"/>
    </location>
</feature>
<dbReference type="OrthoDB" id="10252328at2759"/>
<feature type="compositionally biased region" description="Basic and acidic residues" evidence="1">
    <location>
        <begin position="1"/>
        <end position="13"/>
    </location>
</feature>
<evidence type="ECO:0000313" key="3">
    <source>
        <dbReference type="Proteomes" id="UP000683360"/>
    </source>
</evidence>
<feature type="compositionally biased region" description="Basic and acidic residues" evidence="1">
    <location>
        <begin position="34"/>
        <end position="44"/>
    </location>
</feature>
<feature type="compositionally biased region" description="Polar residues" evidence="1">
    <location>
        <begin position="45"/>
        <end position="70"/>
    </location>
</feature>
<dbReference type="EMBL" id="CAJPWZ010001093">
    <property type="protein sequence ID" value="CAG2207852.1"/>
    <property type="molecule type" value="Genomic_DNA"/>
</dbReference>